<keyword evidence="3" id="KW-1185">Reference proteome</keyword>
<protein>
    <recommendedName>
        <fullName evidence="4">Myb-like domain-containing protein</fullName>
    </recommendedName>
</protein>
<feature type="compositionally biased region" description="Basic and acidic residues" evidence="1">
    <location>
        <begin position="470"/>
        <end position="487"/>
    </location>
</feature>
<dbReference type="Proteomes" id="UP000325577">
    <property type="component" value="Linkage Group LG2"/>
</dbReference>
<organism evidence="2 3">
    <name type="scientific">Nyssa sinensis</name>
    <dbReference type="NCBI Taxonomy" id="561372"/>
    <lineage>
        <taxon>Eukaryota</taxon>
        <taxon>Viridiplantae</taxon>
        <taxon>Streptophyta</taxon>
        <taxon>Embryophyta</taxon>
        <taxon>Tracheophyta</taxon>
        <taxon>Spermatophyta</taxon>
        <taxon>Magnoliopsida</taxon>
        <taxon>eudicotyledons</taxon>
        <taxon>Gunneridae</taxon>
        <taxon>Pentapetalae</taxon>
        <taxon>asterids</taxon>
        <taxon>Cornales</taxon>
        <taxon>Nyssaceae</taxon>
        <taxon>Nyssa</taxon>
    </lineage>
</organism>
<evidence type="ECO:0008006" key="4">
    <source>
        <dbReference type="Google" id="ProtNLM"/>
    </source>
</evidence>
<evidence type="ECO:0000256" key="1">
    <source>
        <dbReference type="SAM" id="MobiDB-lite"/>
    </source>
</evidence>
<name>A0A5J5AHB9_9ASTE</name>
<dbReference type="AlphaFoldDB" id="A0A5J5AHB9"/>
<dbReference type="InterPro" id="IPR001005">
    <property type="entry name" value="SANT/Myb"/>
</dbReference>
<feature type="region of interest" description="Disordered" evidence="1">
    <location>
        <begin position="467"/>
        <end position="487"/>
    </location>
</feature>
<accession>A0A5J5AHB9</accession>
<dbReference type="CDD" id="cd00167">
    <property type="entry name" value="SANT"/>
    <property type="match status" value="1"/>
</dbReference>
<sequence>MVCKRPFREESYEGEGEGEVEGAGAFKHLRQQKCTAQQSPTVDVFPCYNAMPKPHSDGEGENSFTKSEDEGRIASDLFNEDLNGANKESGASASGSISSYLWVSSNAIHKYAELDEAVYLSFFPNYFELDHRVRTLVHSDDIYSTLLDHPPRKLVPVGPDHQADVPEWAPQDFKKTFDYLNNSDSHVTFAHSSNLCLKDNDDYGKKLMRTCVIPMPDMESPEYNCSIGGGARNNCNCLDGGSVRCVRQHVMEAREKLKENLGQKIFEELGFCDMGEEVANKWSGEEEQAFLEVVLSNPASLGKNFWNHLSSIFPTQKREDLVSYYFNVFMLQKRAEQNRFDALNIDSDNDEWQRSELEMTEEDDDSVVESLVDQNALAYNQENHEEDFVEGTENEDEIDTCKNDADFVNCRNLKGEEDEGDIDDISEAHIKNFISDCGPDSVFQLSGKISSYNGEDHDIQDDSCTSYEYQSDRVDSCDPVDLGKSEG</sequence>
<dbReference type="OrthoDB" id="1908944at2759"/>
<dbReference type="PANTHER" id="PTHR46872:SF4">
    <property type="entry name" value="MYB-LIKE DOMAIN-CONTAINING PROTEIN"/>
    <property type="match status" value="1"/>
</dbReference>
<evidence type="ECO:0000313" key="3">
    <source>
        <dbReference type="Proteomes" id="UP000325577"/>
    </source>
</evidence>
<evidence type="ECO:0000313" key="2">
    <source>
        <dbReference type="EMBL" id="KAA8530423.1"/>
    </source>
</evidence>
<dbReference type="PANTHER" id="PTHR46872">
    <property type="entry name" value="DNA BINDING PROTEIN"/>
    <property type="match status" value="1"/>
</dbReference>
<proteinExistence type="predicted"/>
<dbReference type="EMBL" id="CM018043">
    <property type="protein sequence ID" value="KAA8530423.1"/>
    <property type="molecule type" value="Genomic_DNA"/>
</dbReference>
<gene>
    <name evidence="2" type="ORF">F0562_005132</name>
</gene>
<reference evidence="2 3" key="1">
    <citation type="submission" date="2019-09" db="EMBL/GenBank/DDBJ databases">
        <title>A chromosome-level genome assembly of the Chinese tupelo Nyssa sinensis.</title>
        <authorList>
            <person name="Yang X."/>
            <person name="Kang M."/>
            <person name="Yang Y."/>
            <person name="Xiong H."/>
            <person name="Wang M."/>
            <person name="Zhang Z."/>
            <person name="Wang Z."/>
            <person name="Wu H."/>
            <person name="Ma T."/>
            <person name="Liu J."/>
            <person name="Xi Z."/>
        </authorList>
    </citation>
    <scope>NUCLEOTIDE SEQUENCE [LARGE SCALE GENOMIC DNA]</scope>
    <source>
        <strain evidence="2">J267</strain>
        <tissue evidence="2">Leaf</tissue>
    </source>
</reference>